<gene>
    <name evidence="12" type="ORF">N329_04821</name>
</gene>
<evidence type="ECO:0000256" key="4">
    <source>
        <dbReference type="ARBA" id="ARBA00022490"/>
    </source>
</evidence>
<dbReference type="Proteomes" id="UP000054379">
    <property type="component" value="Unassembled WGS sequence"/>
</dbReference>
<keyword evidence="7 9" id="KW-0175">Coiled coil</keyword>
<feature type="coiled-coil region" evidence="9">
    <location>
        <begin position="1514"/>
        <end position="1650"/>
    </location>
</feature>
<feature type="coiled-coil region" evidence="9">
    <location>
        <begin position="55"/>
        <end position="107"/>
    </location>
</feature>
<keyword evidence="5" id="KW-0597">Phosphoprotein</keyword>
<dbReference type="SMART" id="SM00150">
    <property type="entry name" value="SPEC"/>
    <property type="match status" value="1"/>
</dbReference>
<dbReference type="InterPro" id="IPR035915">
    <property type="entry name" value="Plakin_repeat_sf"/>
</dbReference>
<feature type="coiled-coil region" evidence="9">
    <location>
        <begin position="1181"/>
        <end position="1335"/>
    </location>
</feature>
<dbReference type="FunFam" id="2.30.30.40:FF:000088">
    <property type="entry name" value="Periplakin"/>
    <property type="match status" value="1"/>
</dbReference>
<comment type="subcellular location">
    <subcellularLocation>
        <location evidence="1">Cytoplasm</location>
    </subcellularLocation>
</comment>
<dbReference type="InterPro" id="IPR001452">
    <property type="entry name" value="SH3_domain"/>
</dbReference>
<sequence length="2004" mass="231640">RSSTNELAVLISRMQMNADQVEKDILETQSRLKQDASNHQKNKAFEFQPENARNLKEAETLLKDLFLDVDRAKKLKHPQATEIEKDIQQLHDRMTQLCAEYRALYEQLNIPDVGPRVDWARILDQKMKQVNAGQYGPGMSELEKQIAEHNIFQKEIEAYGLQIKNLRSGDVADLKSQYKDLLKASVWRGQSLGSLYNHLQGCTKELGYLTDQQTRILKQDWSDQMMDVQSVRREYEDFKSNELLSQEEFVNHLQDDGDRMIELKHPAVKPIQAHQEALKNEWQNFLNLCICQESQLKSVESYKKFQDDAEAVSRSLKEMNSDLDTKYSKFNKDSPGVVSDLLLQLENEEKVVKQAEKSITDLKRRSKEISPLKLRRMCPSQTLTLETLCDWDAGEVQLTRGDKYTLKDNSNPEMWVVQSSTGVVQEAPSACFSIPPPDPESIDKVNRLEGELNTVKQKRAAVQSTLRRSQKEQVPPSQQGTSADRLLPPLFGSLSHTLPLPDSHSLDGAVPQGPTPYERATAPLAPQQNPPLRETTFCNNTETTKKLENLGAAKDALQKECETYLSKKPTSTSASQLPVTLNALRSKYSDVNMLSSLYNEKAKAALNLETQIENADKIISTFEAKLAQDSIIPASPNALQNRANDLQKMKRDLVAQEDCVLKLNRGLKDAEHSCSAVQNNFQEYCPDLPRQKREVQLLNDRYHAVADQLDQREKTLRNISLTYQQFQNSNENLMFWMNNVPKHQVKTTDGPSQINYKLQAQKRLVEEIESKEPEKNAVVRLSRNVQSTLNDYELQAGKYSSSLDPTLTDFAAKRLRVTPLQESIQAQENDVTKLYMELAAENKQQLSRLEFAKKIVEKKEVHEDVEAVHEQTQQSENKAKTSRESEGLKSQLEEERRKVAKIEEDLEEHRNKLLMLKTQKPIERVEEKEVIEYYRDPQMESNLSKMAQQIEEEGKKRQSLQEDIEVMSRKLAQMESEKKVIPAQLLTKEITKIEKDPSLDSQAASLRQEINRLQEESLAAASELEQHKRELHMLERKQPNIREKVVVKELIKLEKNPEMVKSVRTLQLQIDEESFKRKSAEEAIVKVKNKIEEVERLIETAEPKIIVKEVKQVEQDPELLRESSKLKTLIEEERSKNLMLTGELGELQSQYSIAEKQKPRVEVKERVNEIFLVDPETERQIAHLKRELQEVTLKRTKIDSEVEEALAELNVLRSQKPVVELKEVIEEVVKHEKSPEILREIDRLKQQLNELVNTNGRTQELLIRLQGERDEWKRERSKVETKLVNKEVIRYENDPLLEKEADRLRQEVRNMSQKRRAAEDAIYDLQNKYMLLERRKPEEKVVVQEVILTQKDPKLRDEHNRLSRSLDEEVSNRRRLERDVQQVRALVEEQEKLLNFQEDRSKRLALEKEMRQITLRIKELEESPAPVQEKIIMEEVVKLEKDPVLEQSASNLRLELDREKMEVLNLQRECKNLQMQVDVLQKTKSQEKTIYKEVIRVEKDRALESERARIWELLNRERGAKQKAEEEVRRLRDKIERAEGMKRTWAREETELQKARNLAIQERANLESELRDLERQKQQKVLFLREESKLLNQRTENDRQKKKQLEHEFSLLEADILREKDQIYNKERFIRDLQSRVNREEINHETQMRETNLSTKISILDPETGKDMSPYEAYKRGIIDRGQYIQLQELECDWEEVTTLGPNGEVSVLLDKKSGKQYSIDDALRLRRITKEEYQLYRDGKIPISEFALLVAGETKPPPSLSIGSIISKSPLSSPTTPQTQSFFPPASQKGFCDDTSPIAGVYDTTTDTKYNIKTAVAKKLLDPMTAQKLLEAQAATGGIIDLISRDRFSVHKAIERGLIDRTYMQRLLNAQKAFTGIEDPVTKRRLSVGEAVQKGWMTKDSAFPYLEVQHLTGGLIDPKKTGRIPVLEAAQTGMITGDLANRLQDESNYEKDLIDPITKEKINYKEAMALCQKDSLGSLLLLPAASEGYQRYHQASRSPKLSR</sequence>
<dbReference type="FunFam" id="1.20.58.60:FF:000178">
    <property type="entry name" value="Envoplakin a"/>
    <property type="match status" value="1"/>
</dbReference>
<dbReference type="Pfam" id="PF26346">
    <property type="entry name" value="Plectin_PPL"/>
    <property type="match status" value="3"/>
</dbReference>
<dbReference type="SMART" id="SM00250">
    <property type="entry name" value="PLEC"/>
    <property type="match status" value="7"/>
</dbReference>
<feature type="non-terminal residue" evidence="12">
    <location>
        <position position="1"/>
    </location>
</feature>
<feature type="region of interest" description="Disordered" evidence="10">
    <location>
        <begin position="462"/>
        <end position="516"/>
    </location>
</feature>
<dbReference type="Pfam" id="PF00681">
    <property type="entry name" value="Plectin"/>
    <property type="match status" value="3"/>
</dbReference>
<dbReference type="GO" id="GO:0016020">
    <property type="term" value="C:membrane"/>
    <property type="evidence" value="ECO:0007669"/>
    <property type="project" value="TreeGrafter"/>
</dbReference>
<evidence type="ECO:0000256" key="10">
    <source>
        <dbReference type="SAM" id="MobiDB-lite"/>
    </source>
</evidence>
<keyword evidence="4" id="KW-0963">Cytoplasm</keyword>
<feature type="compositionally biased region" description="Basic and acidic residues" evidence="10">
    <location>
        <begin position="877"/>
        <end position="895"/>
    </location>
</feature>
<dbReference type="InterPro" id="IPR041615">
    <property type="entry name" value="Desmoplakin_SH3"/>
</dbReference>
<feature type="non-terminal residue" evidence="12">
    <location>
        <position position="2004"/>
    </location>
</feature>
<evidence type="ECO:0000256" key="3">
    <source>
        <dbReference type="ARBA" id="ARBA00022443"/>
    </source>
</evidence>
<evidence type="ECO:0000313" key="13">
    <source>
        <dbReference type="Proteomes" id="UP000054379"/>
    </source>
</evidence>
<dbReference type="FunFam" id="3.90.1290.10:FF:000010">
    <property type="entry name" value="Envoplakin a"/>
    <property type="match status" value="1"/>
</dbReference>
<dbReference type="FunFam" id="1.20.58.60:FF:000030">
    <property type="entry name" value="Short stop, isoform K"/>
    <property type="match status" value="1"/>
</dbReference>
<evidence type="ECO:0000256" key="2">
    <source>
        <dbReference type="ARBA" id="ARBA00009109"/>
    </source>
</evidence>
<dbReference type="Gene3D" id="2.30.30.40">
    <property type="entry name" value="SH3 Domains"/>
    <property type="match status" value="1"/>
</dbReference>
<name>A0A091PV78_HALAL</name>
<evidence type="ECO:0000256" key="6">
    <source>
        <dbReference type="ARBA" id="ARBA00022737"/>
    </source>
</evidence>
<proteinExistence type="inferred from homology"/>
<dbReference type="GO" id="GO:0045104">
    <property type="term" value="P:intermediate filament cytoskeleton organization"/>
    <property type="evidence" value="ECO:0007669"/>
    <property type="project" value="InterPro"/>
</dbReference>
<feature type="coiled-coil region" evidence="9">
    <location>
        <begin position="1003"/>
        <end position="1044"/>
    </location>
</feature>
<evidence type="ECO:0000256" key="8">
    <source>
        <dbReference type="PROSITE-ProRule" id="PRU00192"/>
    </source>
</evidence>
<dbReference type="CDD" id="cd00176">
    <property type="entry name" value="SPEC"/>
    <property type="match status" value="1"/>
</dbReference>
<dbReference type="PANTHER" id="PTHR23169">
    <property type="entry name" value="ENVOPLAKIN"/>
    <property type="match status" value="1"/>
</dbReference>
<evidence type="ECO:0000256" key="5">
    <source>
        <dbReference type="ARBA" id="ARBA00022553"/>
    </source>
</evidence>
<evidence type="ECO:0000256" key="1">
    <source>
        <dbReference type="ARBA" id="ARBA00004496"/>
    </source>
</evidence>
<dbReference type="SUPFAM" id="SSF46966">
    <property type="entry name" value="Spectrin repeat"/>
    <property type="match status" value="3"/>
</dbReference>
<dbReference type="GO" id="GO:0042060">
    <property type="term" value="P:wound healing"/>
    <property type="evidence" value="ECO:0007669"/>
    <property type="project" value="TreeGrafter"/>
</dbReference>
<dbReference type="GO" id="GO:0005198">
    <property type="term" value="F:structural molecule activity"/>
    <property type="evidence" value="ECO:0007669"/>
    <property type="project" value="TreeGrafter"/>
</dbReference>
<keyword evidence="3 8" id="KW-0728">SH3 domain</keyword>
<comment type="similarity">
    <text evidence="2">Belongs to the plakin or cytolinker family.</text>
</comment>
<dbReference type="InterPro" id="IPR001101">
    <property type="entry name" value="Plectin_repeat"/>
</dbReference>
<dbReference type="GO" id="GO:0005737">
    <property type="term" value="C:cytoplasm"/>
    <property type="evidence" value="ECO:0007669"/>
    <property type="project" value="UniProtKB-SubCell"/>
</dbReference>
<dbReference type="EMBL" id="KK666286">
    <property type="protein sequence ID" value="KFQ11555.1"/>
    <property type="molecule type" value="Genomic_DNA"/>
</dbReference>
<keyword evidence="6" id="KW-0677">Repeat</keyword>
<evidence type="ECO:0000256" key="7">
    <source>
        <dbReference type="ARBA" id="ARBA00023054"/>
    </source>
</evidence>
<dbReference type="GO" id="GO:0005882">
    <property type="term" value="C:intermediate filament"/>
    <property type="evidence" value="ECO:0007669"/>
    <property type="project" value="TreeGrafter"/>
</dbReference>
<dbReference type="SUPFAM" id="SSF75399">
    <property type="entry name" value="Plakin repeat"/>
    <property type="match status" value="2"/>
</dbReference>
<dbReference type="FunFam" id="1.20.58.60:FF:000142">
    <property type="entry name" value="Envoplakin like"/>
    <property type="match status" value="1"/>
</dbReference>
<protein>
    <submittedName>
        <fullName evidence="12">Envoplakin</fullName>
    </submittedName>
</protein>
<evidence type="ECO:0000259" key="11">
    <source>
        <dbReference type="PROSITE" id="PS50002"/>
    </source>
</evidence>
<feature type="coiled-coil region" evidence="9">
    <location>
        <begin position="1449"/>
        <end position="1483"/>
    </location>
</feature>
<dbReference type="InterPro" id="IPR018159">
    <property type="entry name" value="Spectrin/alpha-actinin"/>
</dbReference>
<dbReference type="PROSITE" id="PS50002">
    <property type="entry name" value="SH3"/>
    <property type="match status" value="1"/>
</dbReference>
<feature type="region of interest" description="Disordered" evidence="10">
    <location>
        <begin position="865"/>
        <end position="895"/>
    </location>
</feature>
<dbReference type="InterPro" id="IPR043197">
    <property type="entry name" value="Plakin"/>
</dbReference>
<dbReference type="GO" id="GO:0045296">
    <property type="term" value="F:cadherin binding"/>
    <property type="evidence" value="ECO:0007669"/>
    <property type="project" value="TreeGrafter"/>
</dbReference>
<feature type="coiled-coil region" evidence="9">
    <location>
        <begin position="1359"/>
        <end position="1423"/>
    </location>
</feature>
<feature type="coiled-coil region" evidence="9">
    <location>
        <begin position="302"/>
        <end position="365"/>
    </location>
</feature>
<reference evidence="12 13" key="1">
    <citation type="submission" date="2014-04" db="EMBL/GenBank/DDBJ databases">
        <title>Genome evolution of avian class.</title>
        <authorList>
            <person name="Zhang G."/>
            <person name="Li C."/>
        </authorList>
    </citation>
    <scope>NUCLEOTIDE SEQUENCE [LARGE SCALE GENOMIC DNA]</scope>
    <source>
        <strain evidence="12">BGI_N329</strain>
    </source>
</reference>
<dbReference type="PANTHER" id="PTHR23169:SF7">
    <property type="entry name" value="ENVOPLAKIN"/>
    <property type="match status" value="1"/>
</dbReference>
<dbReference type="Gene3D" id="1.20.58.60">
    <property type="match status" value="4"/>
</dbReference>
<dbReference type="Gene3D" id="3.30.160.780">
    <property type="match status" value="1"/>
</dbReference>
<feature type="coiled-coil region" evidence="9">
    <location>
        <begin position="943"/>
        <end position="977"/>
    </location>
</feature>
<organism evidence="12 13">
    <name type="scientific">Haliaeetus albicilla</name>
    <name type="common">White-tailed sea-eagle</name>
    <name type="synonym">Falco albicilla</name>
    <dbReference type="NCBI Taxonomy" id="8969"/>
    <lineage>
        <taxon>Eukaryota</taxon>
        <taxon>Metazoa</taxon>
        <taxon>Chordata</taxon>
        <taxon>Craniata</taxon>
        <taxon>Vertebrata</taxon>
        <taxon>Euteleostomi</taxon>
        <taxon>Archelosauria</taxon>
        <taxon>Archosauria</taxon>
        <taxon>Dinosauria</taxon>
        <taxon>Saurischia</taxon>
        <taxon>Theropoda</taxon>
        <taxon>Coelurosauria</taxon>
        <taxon>Aves</taxon>
        <taxon>Neognathae</taxon>
        <taxon>Neoaves</taxon>
        <taxon>Telluraves</taxon>
        <taxon>Accipitrimorphae</taxon>
        <taxon>Accipitriformes</taxon>
        <taxon>Accipitridae</taxon>
        <taxon>Accipitrinae</taxon>
        <taxon>Haliaeetus</taxon>
    </lineage>
</organism>
<dbReference type="InterPro" id="IPR058847">
    <property type="entry name" value="Plectin_PPL"/>
</dbReference>
<dbReference type="Gene3D" id="3.90.1290.10">
    <property type="entry name" value="Plakin repeat"/>
    <property type="match status" value="1"/>
</dbReference>
<dbReference type="Pfam" id="PF17902">
    <property type="entry name" value="SH3_10"/>
    <property type="match status" value="1"/>
</dbReference>
<dbReference type="Pfam" id="PF23160">
    <property type="entry name" value="Spectrin_1st_PEPL"/>
    <property type="match status" value="1"/>
</dbReference>
<evidence type="ECO:0000313" key="12">
    <source>
        <dbReference type="EMBL" id="KFQ11555.1"/>
    </source>
</evidence>
<feature type="coiled-coil region" evidence="9">
    <location>
        <begin position="540"/>
        <end position="567"/>
    </location>
</feature>
<feature type="domain" description="SH3" evidence="11">
    <location>
        <begin position="380"/>
        <end position="437"/>
    </location>
</feature>
<accession>A0A091PV78</accession>
<dbReference type="FunFam" id="3.30.160.780:FF:000002">
    <property type="entry name" value="Envoplakin b"/>
    <property type="match status" value="1"/>
</dbReference>
<evidence type="ECO:0000256" key="9">
    <source>
        <dbReference type="SAM" id="Coils"/>
    </source>
</evidence>
<dbReference type="InterPro" id="IPR055419">
    <property type="entry name" value="Spectrin_PEPL/EVPL"/>
</dbReference>